<dbReference type="Pfam" id="PF02558">
    <property type="entry name" value="ApbA"/>
    <property type="match status" value="1"/>
</dbReference>
<dbReference type="InterPro" id="IPR013332">
    <property type="entry name" value="KPR_N"/>
</dbReference>
<dbReference type="AlphaFoldDB" id="A0A3S4F3M7"/>
<dbReference type="Proteomes" id="UP000273655">
    <property type="component" value="Chromosome 1"/>
</dbReference>
<sequence>MKIAIAGAGAMGCRFGYMLLEAGHDVTLIDSWQEHVDAIRSKGLFVETETTQKYYPIPAMLADESQGEFELVILFYQSNAAGKHVTAYQAITASREGRDDFI</sequence>
<protein>
    <submittedName>
        <fullName evidence="2">2-dehydropantoate 2-reductase</fullName>
    </submittedName>
</protein>
<gene>
    <name evidence="2" type="ORF">NCTC8271_01646</name>
</gene>
<dbReference type="EMBL" id="LR134148">
    <property type="protein sequence ID" value="VEA34112.1"/>
    <property type="molecule type" value="Genomic_DNA"/>
</dbReference>
<organism evidence="2 3">
    <name type="scientific">Salmonella enterica I</name>
    <dbReference type="NCBI Taxonomy" id="59201"/>
    <lineage>
        <taxon>Bacteria</taxon>
        <taxon>Pseudomonadati</taxon>
        <taxon>Pseudomonadota</taxon>
        <taxon>Gammaproteobacteria</taxon>
        <taxon>Enterobacterales</taxon>
        <taxon>Enterobacteriaceae</taxon>
        <taxon>Salmonella</taxon>
    </lineage>
</organism>
<evidence type="ECO:0000313" key="3">
    <source>
        <dbReference type="Proteomes" id="UP000273655"/>
    </source>
</evidence>
<proteinExistence type="predicted"/>
<evidence type="ECO:0000259" key="1">
    <source>
        <dbReference type="Pfam" id="PF02558"/>
    </source>
</evidence>
<feature type="domain" description="Ketopantoate reductase N-terminal" evidence="1">
    <location>
        <begin position="3"/>
        <end position="87"/>
    </location>
</feature>
<name>A0A3S4F3M7_SALET</name>
<accession>A0A3S4F3M7</accession>
<evidence type="ECO:0000313" key="2">
    <source>
        <dbReference type="EMBL" id="VEA34112.1"/>
    </source>
</evidence>
<reference evidence="2 3" key="1">
    <citation type="submission" date="2018-12" db="EMBL/GenBank/DDBJ databases">
        <authorList>
            <consortium name="Pathogen Informatics"/>
        </authorList>
    </citation>
    <scope>NUCLEOTIDE SEQUENCE [LARGE SCALE GENOMIC DNA]</scope>
    <source>
        <strain evidence="2 3">NCTC8271</strain>
    </source>
</reference>
<dbReference type="Gene3D" id="3.40.50.720">
    <property type="entry name" value="NAD(P)-binding Rossmann-like Domain"/>
    <property type="match status" value="1"/>
</dbReference>
<dbReference type="SUPFAM" id="SSF51735">
    <property type="entry name" value="NAD(P)-binding Rossmann-fold domains"/>
    <property type="match status" value="1"/>
</dbReference>
<dbReference type="InterPro" id="IPR036291">
    <property type="entry name" value="NAD(P)-bd_dom_sf"/>
</dbReference>